<evidence type="ECO:0008006" key="4">
    <source>
        <dbReference type="Google" id="ProtNLM"/>
    </source>
</evidence>
<name>A0ABZ0I037_9GAMM</name>
<evidence type="ECO:0000313" key="2">
    <source>
        <dbReference type="EMBL" id="WOJ92878.1"/>
    </source>
</evidence>
<keyword evidence="1" id="KW-0732">Signal</keyword>
<dbReference type="InterPro" id="IPR029058">
    <property type="entry name" value="AB_hydrolase_fold"/>
</dbReference>
<evidence type="ECO:0000256" key="1">
    <source>
        <dbReference type="SAM" id="SignalP"/>
    </source>
</evidence>
<dbReference type="EMBL" id="CP136864">
    <property type="protein sequence ID" value="WOJ92878.1"/>
    <property type="molecule type" value="Genomic_DNA"/>
</dbReference>
<evidence type="ECO:0000313" key="3">
    <source>
        <dbReference type="Proteomes" id="UP001626537"/>
    </source>
</evidence>
<accession>A0ABZ0I037</accession>
<reference evidence="2 3" key="1">
    <citation type="submission" date="2023-10" db="EMBL/GenBank/DDBJ databases">
        <title>Two novel species belonging to the OM43/NOR5 clade.</title>
        <authorList>
            <person name="Park M."/>
        </authorList>
    </citation>
    <scope>NUCLEOTIDE SEQUENCE [LARGE SCALE GENOMIC DNA]</scope>
    <source>
        <strain evidence="2 3">IMCC43200</strain>
    </source>
</reference>
<dbReference type="RefSeq" id="WP_407347536.1">
    <property type="nucleotide sequence ID" value="NZ_CP136864.1"/>
</dbReference>
<protein>
    <recommendedName>
        <fullName evidence="4">Cutinase</fullName>
    </recommendedName>
</protein>
<dbReference type="Gene3D" id="3.40.50.1820">
    <property type="entry name" value="alpha/beta hydrolase"/>
    <property type="match status" value="1"/>
</dbReference>
<gene>
    <name evidence="2" type="ORF">R0135_13940</name>
</gene>
<feature type="signal peptide" evidence="1">
    <location>
        <begin position="1"/>
        <end position="20"/>
    </location>
</feature>
<organism evidence="2 3">
    <name type="scientific">Congregibacter variabilis</name>
    <dbReference type="NCBI Taxonomy" id="3081200"/>
    <lineage>
        <taxon>Bacteria</taxon>
        <taxon>Pseudomonadati</taxon>
        <taxon>Pseudomonadota</taxon>
        <taxon>Gammaproteobacteria</taxon>
        <taxon>Cellvibrionales</taxon>
        <taxon>Halieaceae</taxon>
        <taxon>Congregibacter</taxon>
    </lineage>
</organism>
<sequence>MLKNFRKTLWIALGSTIGFAVGCTPLPKDVDTQSYVPLSLAPAALVGVSDRRASFRTAFCSGRGTEAALTEEDCNITLRRFRDESQSAETAVVPLLEERRSAYRIAVALGIGWDCVRDFIDEEKLPTTALRELGYDAELIEVEGLSGSERNADIVAATLLEDSSDQRPIILIGYSKGANDMMVALEKYPELANRTAAFVSVAGAVGGSPVAENDSGTTTQLFHFSPYGDCDDGDGLAMESLRPVLRHAWLRDHLPLPVPSYSLITAPEPSRVSRALRSSYKVLGVVHPINDGALLHWDQLLPGSSLLGYVNADHWAVTVPITLDNTPIPDFVVNNDFPRIRLWHTIVSFVIADLAKTNADMDTTRTDTQQ</sequence>
<dbReference type="PROSITE" id="PS51257">
    <property type="entry name" value="PROKAR_LIPOPROTEIN"/>
    <property type="match status" value="1"/>
</dbReference>
<proteinExistence type="predicted"/>
<dbReference type="Proteomes" id="UP001626537">
    <property type="component" value="Chromosome"/>
</dbReference>
<dbReference type="SUPFAM" id="SSF53474">
    <property type="entry name" value="alpha/beta-Hydrolases"/>
    <property type="match status" value="1"/>
</dbReference>
<feature type="chain" id="PRO_5045780825" description="Cutinase" evidence="1">
    <location>
        <begin position="21"/>
        <end position="370"/>
    </location>
</feature>
<keyword evidence="3" id="KW-1185">Reference proteome</keyword>